<feature type="binding site" evidence="13">
    <location>
        <position position="484"/>
    </location>
    <ligand>
        <name>Ca(2+)</name>
        <dbReference type="ChEBI" id="CHEBI:29108"/>
    </ligand>
</feature>
<dbReference type="InterPro" id="IPR030854">
    <property type="entry name" value="RNase_J_bac"/>
</dbReference>
<dbReference type="HAMAP" id="MF_01491">
    <property type="entry name" value="RNase_J_bact"/>
    <property type="match status" value="1"/>
</dbReference>
<keyword evidence="8 10" id="KW-0269">Exonuclease</keyword>
<dbReference type="InterPro" id="IPR055132">
    <property type="entry name" value="RNase_J_b_CASP"/>
</dbReference>
<dbReference type="Pfam" id="PF07521">
    <property type="entry name" value="RMMBL"/>
    <property type="match status" value="1"/>
</dbReference>
<keyword evidence="5 10" id="KW-0255">Endonuclease</keyword>
<name>E6U4R4_ETHHY</name>
<feature type="binding site" evidence="13">
    <location>
        <position position="116"/>
    </location>
    <ligand>
        <name>Zn(2+)</name>
        <dbReference type="ChEBI" id="CHEBI:29105"/>
        <label>1</label>
        <note>catalytic</note>
    </ligand>
</feature>
<keyword evidence="13" id="KW-0106">Calcium</keyword>
<evidence type="ECO:0000256" key="4">
    <source>
        <dbReference type="ARBA" id="ARBA00022723"/>
    </source>
</evidence>
<feature type="binding site" evidence="13">
    <location>
        <position position="118"/>
    </location>
    <ligand>
        <name>Zn(2+)</name>
        <dbReference type="ChEBI" id="CHEBI:29105"/>
        <label>1</label>
        <note>catalytic</note>
    </ligand>
</feature>
<dbReference type="InterPro" id="IPR001279">
    <property type="entry name" value="Metallo-B-lactamas"/>
</dbReference>
<dbReference type="KEGG" id="eha:Ethha_2286"/>
<evidence type="ECO:0000313" key="16">
    <source>
        <dbReference type="EMBL" id="ADU27799.1"/>
    </source>
</evidence>
<evidence type="ECO:0000256" key="8">
    <source>
        <dbReference type="ARBA" id="ARBA00022839"/>
    </source>
</evidence>
<dbReference type="InterPro" id="IPR011108">
    <property type="entry name" value="RMMBL"/>
</dbReference>
<dbReference type="GO" id="GO:0005737">
    <property type="term" value="C:cytoplasm"/>
    <property type="evidence" value="ECO:0007669"/>
    <property type="project" value="UniProtKB-SubCell"/>
</dbReference>
<evidence type="ECO:0000256" key="10">
    <source>
        <dbReference type="HAMAP-Rule" id="MF_01491"/>
    </source>
</evidence>
<evidence type="ECO:0000256" key="3">
    <source>
        <dbReference type="ARBA" id="ARBA00022722"/>
    </source>
</evidence>
<feature type="compositionally biased region" description="Basic residues" evidence="14">
    <location>
        <begin position="31"/>
        <end position="44"/>
    </location>
</feature>
<evidence type="ECO:0000256" key="13">
    <source>
        <dbReference type="PIRSR" id="PIRSR004803-3"/>
    </source>
</evidence>
<accession>E6U4R4</accession>
<dbReference type="NCBIfam" id="TIGR00649">
    <property type="entry name" value="MG423"/>
    <property type="match status" value="1"/>
</dbReference>
<dbReference type="GO" id="GO:0003723">
    <property type="term" value="F:RNA binding"/>
    <property type="evidence" value="ECO:0007669"/>
    <property type="project" value="UniProtKB-UniRule"/>
</dbReference>
<dbReference type="GO" id="GO:0006364">
    <property type="term" value="P:rRNA processing"/>
    <property type="evidence" value="ECO:0007669"/>
    <property type="project" value="UniProtKB-UniRule"/>
</dbReference>
<feature type="binding site" evidence="13">
    <location>
        <position position="184"/>
    </location>
    <ligand>
        <name>Zn(2+)</name>
        <dbReference type="ChEBI" id="CHEBI:29105"/>
        <label>1</label>
        <note>catalytic</note>
    </ligand>
</feature>
<keyword evidence="7 13" id="KW-0862">Zinc</keyword>
<dbReference type="Pfam" id="PF17770">
    <property type="entry name" value="RNase_J_C"/>
    <property type="match status" value="1"/>
</dbReference>
<gene>
    <name evidence="10" type="primary">rnj</name>
    <name evidence="16" type="ordered locus">Ethha_2286</name>
</gene>
<keyword evidence="6 10" id="KW-0378">Hydrolase</keyword>
<dbReference type="PANTHER" id="PTHR43694">
    <property type="entry name" value="RIBONUCLEASE J"/>
    <property type="match status" value="1"/>
</dbReference>
<dbReference type="InterPro" id="IPR041636">
    <property type="entry name" value="RNase_J_C"/>
</dbReference>
<dbReference type="Gene3D" id="3.10.20.580">
    <property type="match status" value="1"/>
</dbReference>
<dbReference type="FunFam" id="3.10.20.580:FF:000001">
    <property type="entry name" value="Ribonuclease J"/>
    <property type="match status" value="1"/>
</dbReference>
<reference evidence="16 17" key="1">
    <citation type="submission" date="2010-12" db="EMBL/GenBank/DDBJ databases">
        <title>Complete sequence of Ethanoligenens harbinense YUAN-3.</title>
        <authorList>
            <person name="Lucas S."/>
            <person name="Copeland A."/>
            <person name="Lapidus A."/>
            <person name="Cheng J.-F."/>
            <person name="Bruce D."/>
            <person name="Goodwin L."/>
            <person name="Pitluck S."/>
            <person name="Chertkov O."/>
            <person name="Misra M."/>
            <person name="Detter J.C."/>
            <person name="Han C."/>
            <person name="Tapia R."/>
            <person name="Land M."/>
            <person name="Hauser L."/>
            <person name="Jeffries C."/>
            <person name="Kyrpides N."/>
            <person name="Ivanova N."/>
            <person name="Mikhailova N."/>
            <person name="Wang A."/>
            <person name="Mouttaki H."/>
            <person name="He Z."/>
            <person name="Zhou J."/>
            <person name="Hemme C.L."/>
            <person name="Woyke T."/>
        </authorList>
    </citation>
    <scope>NUCLEOTIDE SEQUENCE [LARGE SCALE GENOMIC DNA]</scope>
    <source>
        <strain evidence="17">DSM 18485 / JCM 12961 / CGMCC 1.5033 / YUAN-3</strain>
    </source>
</reference>
<dbReference type="Gene3D" id="3.40.50.10710">
    <property type="entry name" value="Metallo-hydrolase/oxidoreductase"/>
    <property type="match status" value="1"/>
</dbReference>
<dbReference type="GO" id="GO:0004521">
    <property type="term" value="F:RNA endonuclease activity"/>
    <property type="evidence" value="ECO:0007669"/>
    <property type="project" value="UniProtKB-UniRule"/>
</dbReference>
<dbReference type="Pfam" id="PF00753">
    <property type="entry name" value="Lactamase_B"/>
    <property type="match status" value="1"/>
</dbReference>
<feature type="active site" description="Proton acceptor" evidence="11">
    <location>
        <position position="409"/>
    </location>
</feature>
<dbReference type="Proteomes" id="UP000001551">
    <property type="component" value="Chromosome"/>
</dbReference>
<evidence type="ECO:0000256" key="7">
    <source>
        <dbReference type="ARBA" id="ARBA00022833"/>
    </source>
</evidence>
<comment type="subunit">
    <text evidence="10">Homodimer, may be a subunit of the RNA degradosome.</text>
</comment>
<evidence type="ECO:0000256" key="11">
    <source>
        <dbReference type="PIRSR" id="PIRSR004803-1"/>
    </source>
</evidence>
<evidence type="ECO:0000313" key="17">
    <source>
        <dbReference type="Proteomes" id="UP000001551"/>
    </source>
</evidence>
<keyword evidence="3 10" id="KW-0540">Nuclease</keyword>
<dbReference type="Pfam" id="PF22505">
    <property type="entry name" value="RNase_J_b_CASP"/>
    <property type="match status" value="1"/>
</dbReference>
<feature type="binding site" evidence="10 12">
    <location>
        <begin position="405"/>
        <end position="409"/>
    </location>
    <ligand>
        <name>substrate</name>
    </ligand>
</feature>
<dbReference type="InterPro" id="IPR036866">
    <property type="entry name" value="RibonucZ/Hydroxyglut_hydro"/>
</dbReference>
<evidence type="ECO:0000256" key="5">
    <source>
        <dbReference type="ARBA" id="ARBA00022759"/>
    </source>
</evidence>
<sequence length="596" mass="64751">MTTNNPATPATPERPGQPSAAAAKASAPRRQNPRPYHRGRRKPTVKPGLPLRIVSLGGLNEIGKNITAYECGDDIVIVDCGLAFPDSDMLGVDLVIPDVTWLVKNKDRIRGVVLTHGHEDHIGALPYVLKQVNMPLYGTELTLALVEGKLKEHGLTGKVKLHVVKPGDTVKLGCMTVEFINVNHSIAGSVALAINTPGGLFVQTGDFKIDCTPIHGEMIDLARFGELGKEGVTGLLMDSTNAERPGYTLSERKVGEALNTLFAKAEGKRLIIATFASNVHRVQQIVDYAQKYGRHVAVSGRSMVNVCGIAAELGYLRVPEGLVVDIDEIDRFPKEKMVIVTTGSQGEAMSALYRMAYSDHRKVVVGPDDFVIISANPIPGNEKTVDRVVNELMRLGAEVVYEEVHVSGHARQEELKIIMSLCKPTYFIPVHGEYKHLMKNASLARSIGIPDKNIIITDIGKVMEFDKGNFKFVGTVPAGRVLVDGTGVGDVGSIVLRDRKHLAQDGLIVVVATIDGASGALVAGPDIVSRGFVYVRESESLMEQTRLTARDVLMDCADAHVTEWGTIKSRVKDALSKLLYERTKRSPMILPVIMEV</sequence>
<evidence type="ECO:0000259" key="15">
    <source>
        <dbReference type="SMART" id="SM00849"/>
    </source>
</evidence>
<dbReference type="STRING" id="663278.Ethha_2286"/>
<evidence type="ECO:0000256" key="6">
    <source>
        <dbReference type="ARBA" id="ARBA00022801"/>
    </source>
</evidence>
<feature type="binding site" evidence="13">
    <location>
        <position position="431"/>
    </location>
    <ligand>
        <name>Zn(2+)</name>
        <dbReference type="ChEBI" id="CHEBI:29105"/>
        <label>1</label>
        <note>catalytic</note>
    </ligand>
</feature>
<feature type="region of interest" description="Disordered" evidence="14">
    <location>
        <begin position="1"/>
        <end position="47"/>
    </location>
</feature>
<feature type="binding site" evidence="13">
    <location>
        <position position="206"/>
    </location>
    <ligand>
        <name>Zn(2+)</name>
        <dbReference type="ChEBI" id="CHEBI:29105"/>
        <label>1</label>
        <note>catalytic</note>
    </ligand>
</feature>
<dbReference type="InterPro" id="IPR004613">
    <property type="entry name" value="RNase_J"/>
</dbReference>
<evidence type="ECO:0000256" key="2">
    <source>
        <dbReference type="ARBA" id="ARBA00022490"/>
    </source>
</evidence>
<dbReference type="InterPro" id="IPR042173">
    <property type="entry name" value="RNase_J_2"/>
</dbReference>
<dbReference type="GO" id="GO:0004534">
    <property type="term" value="F:5'-3' RNA exonuclease activity"/>
    <property type="evidence" value="ECO:0007669"/>
    <property type="project" value="UniProtKB-UniRule"/>
</dbReference>
<comment type="cofactor">
    <cofactor evidence="13">
        <name>Ca(2+)</name>
        <dbReference type="ChEBI" id="CHEBI:29108"/>
    </cofactor>
    <text evidence="13">Binds 1 Ca(2+) cation per subunit. Seen in 1 crystal structure, it is not clear if it is physiologically important.</text>
</comment>
<dbReference type="EC" id="3.1.-.-" evidence="10"/>
<feature type="binding site" evidence="13">
    <location>
        <position position="91"/>
    </location>
    <ligand>
        <name>Ca(2+)</name>
        <dbReference type="ChEBI" id="CHEBI:29108"/>
    </ligand>
</feature>
<feature type="binding site" evidence="13">
    <location>
        <position position="121"/>
    </location>
    <ligand>
        <name>Zn(2+)</name>
        <dbReference type="ChEBI" id="CHEBI:29105"/>
        <label>1</label>
        <note>catalytic</note>
    </ligand>
</feature>
<keyword evidence="9 10" id="KW-0694">RNA-binding</keyword>
<keyword evidence="4 13" id="KW-0479">Metal-binding</keyword>
<dbReference type="AlphaFoldDB" id="E6U4R4"/>
<feature type="binding site" evidence="13">
    <location>
        <position position="120"/>
    </location>
    <ligand>
        <name>Zn(2+)</name>
        <dbReference type="ChEBI" id="CHEBI:29105"/>
        <label>1</label>
        <note>catalytic</note>
    </ligand>
</feature>
<dbReference type="Gene3D" id="3.60.15.10">
    <property type="entry name" value="Ribonuclease Z/Hydroxyacylglutathione hydrolase-like"/>
    <property type="match status" value="1"/>
</dbReference>
<comment type="subcellular location">
    <subcellularLocation>
        <location evidence="1 10">Cytoplasm</location>
    </subcellularLocation>
</comment>
<proteinExistence type="inferred from homology"/>
<evidence type="ECO:0000256" key="1">
    <source>
        <dbReference type="ARBA" id="ARBA00004496"/>
    </source>
</evidence>
<keyword evidence="10" id="KW-0698">rRNA processing</keyword>
<dbReference type="EMBL" id="CP002400">
    <property type="protein sequence ID" value="ADU27799.1"/>
    <property type="molecule type" value="Genomic_DNA"/>
</dbReference>
<dbReference type="SMART" id="SM00849">
    <property type="entry name" value="Lactamase_B"/>
    <property type="match status" value="1"/>
</dbReference>
<keyword evidence="17" id="KW-1185">Reference proteome</keyword>
<evidence type="ECO:0000256" key="14">
    <source>
        <dbReference type="SAM" id="MobiDB-lite"/>
    </source>
</evidence>
<feature type="domain" description="Metallo-beta-lactamase" evidence="15">
    <location>
        <begin position="63"/>
        <end position="258"/>
    </location>
</feature>
<dbReference type="RefSeq" id="WP_013486147.1">
    <property type="nucleotide sequence ID" value="NC_014828.1"/>
</dbReference>
<feature type="binding site" evidence="12">
    <location>
        <begin position="276"/>
        <end position="278"/>
    </location>
    <ligand>
        <name>substrate</name>
    </ligand>
</feature>
<protein>
    <recommendedName>
        <fullName evidence="10">Ribonuclease J</fullName>
        <shortName evidence="10">RNase J</shortName>
        <ecNumber evidence="10">3.1.-.-</ecNumber>
    </recommendedName>
</protein>
<evidence type="ECO:0000256" key="12">
    <source>
        <dbReference type="PIRSR" id="PIRSR004803-2"/>
    </source>
</evidence>
<comment type="cofactor">
    <cofactor evidence="13">
        <name>Zn(2+)</name>
        <dbReference type="ChEBI" id="CHEBI:29105"/>
    </cofactor>
    <text evidence="13">Binds 2 Zn(2+) ions per subunit. It is not clear if Zn(2+) or Mg(2+) is physiologically important.</text>
</comment>
<keyword evidence="2 10" id="KW-0963">Cytoplasm</keyword>
<comment type="similarity">
    <text evidence="10">Belongs to the metallo-beta-lactamase superfamily. RNA-metabolizing metallo-beta-lactamase-like family. Bacterial RNase J subfamily.</text>
</comment>
<dbReference type="PIRSF" id="PIRSF004803">
    <property type="entry name" value="RnjA"/>
    <property type="match status" value="1"/>
</dbReference>
<dbReference type="CDD" id="cd07714">
    <property type="entry name" value="RNaseJ_MBL-fold"/>
    <property type="match status" value="1"/>
</dbReference>
<organism evidence="16 17">
    <name type="scientific">Ethanoligenens harbinense (strain DSM 18485 / JCM 12961 / CGMCC 1.5033 / YUAN-3)</name>
    <dbReference type="NCBI Taxonomy" id="663278"/>
    <lineage>
        <taxon>Bacteria</taxon>
        <taxon>Bacillati</taxon>
        <taxon>Bacillota</taxon>
        <taxon>Clostridia</taxon>
        <taxon>Eubacteriales</taxon>
        <taxon>Oscillospiraceae</taxon>
        <taxon>Ethanoligenens</taxon>
    </lineage>
</organism>
<dbReference type="eggNOG" id="COG0595">
    <property type="taxonomic scope" value="Bacteria"/>
</dbReference>
<comment type="function">
    <text evidence="10">An RNase that has 5'-3' exonuclease and possibly endonuclease activity. Involved in maturation of rRNA and in some organisms also mRNA maturation and/or decay.</text>
</comment>
<feature type="binding site" evidence="13">
    <location>
        <position position="93"/>
    </location>
    <ligand>
        <name>Ca(2+)</name>
        <dbReference type="ChEBI" id="CHEBI:29108"/>
    </ligand>
</feature>
<dbReference type="HOGENOM" id="CLU_008727_3_2_9"/>
<evidence type="ECO:0000256" key="9">
    <source>
        <dbReference type="ARBA" id="ARBA00022884"/>
    </source>
</evidence>
<dbReference type="GO" id="GO:0008270">
    <property type="term" value="F:zinc ion binding"/>
    <property type="evidence" value="ECO:0007669"/>
    <property type="project" value="InterPro"/>
</dbReference>
<feature type="active site" description="Proton donor" evidence="11">
    <location>
        <position position="238"/>
    </location>
</feature>
<feature type="compositionally biased region" description="Low complexity" evidence="14">
    <location>
        <begin position="1"/>
        <end position="11"/>
    </location>
</feature>
<dbReference type="SUPFAM" id="SSF56281">
    <property type="entry name" value="Metallo-hydrolase/oxidoreductase"/>
    <property type="match status" value="1"/>
</dbReference>
<dbReference type="PANTHER" id="PTHR43694:SF1">
    <property type="entry name" value="RIBONUCLEASE J"/>
    <property type="match status" value="1"/>
</dbReference>